<gene>
    <name evidence="1" type="ORF">DUI87_32696</name>
</gene>
<protein>
    <submittedName>
        <fullName evidence="1">Uncharacterized protein</fullName>
    </submittedName>
</protein>
<evidence type="ECO:0000313" key="1">
    <source>
        <dbReference type="EMBL" id="RMB90863.1"/>
    </source>
</evidence>
<name>A0A3M0IVQ1_HIRRU</name>
<comment type="caution">
    <text evidence="1">The sequence shown here is derived from an EMBL/GenBank/DDBJ whole genome shotgun (WGS) entry which is preliminary data.</text>
</comment>
<dbReference type="AlphaFoldDB" id="A0A3M0IVQ1"/>
<evidence type="ECO:0000313" key="2">
    <source>
        <dbReference type="Proteomes" id="UP000269221"/>
    </source>
</evidence>
<keyword evidence="2" id="KW-1185">Reference proteome</keyword>
<dbReference type="EMBL" id="QRBI01000242">
    <property type="protein sequence ID" value="RMB90863.1"/>
    <property type="molecule type" value="Genomic_DNA"/>
</dbReference>
<accession>A0A3M0IVQ1</accession>
<dbReference type="OrthoDB" id="10530334at2759"/>
<reference evidence="1 2" key="1">
    <citation type="submission" date="2018-07" db="EMBL/GenBank/DDBJ databases">
        <title>A high quality draft genome assembly of the barn swallow (H. rustica rustica).</title>
        <authorList>
            <person name="Formenti G."/>
            <person name="Chiara M."/>
            <person name="Poveda L."/>
            <person name="Francoijs K.-J."/>
            <person name="Bonisoli-Alquati A."/>
            <person name="Canova L."/>
            <person name="Gianfranceschi L."/>
            <person name="Horner D.S."/>
            <person name="Saino N."/>
        </authorList>
    </citation>
    <scope>NUCLEOTIDE SEQUENCE [LARGE SCALE GENOMIC DNA]</scope>
    <source>
        <strain evidence="1">Chelidonia</strain>
        <tissue evidence="1">Blood</tissue>
    </source>
</reference>
<proteinExistence type="predicted"/>
<sequence>MDFLMNGEDPDGRVRPITMDRLDANVENKDGANELNMSVPPSVVVGEDEARKPYKYDCLDSENVKPISEIELKASFDV</sequence>
<organism evidence="1 2">
    <name type="scientific">Hirundo rustica rustica</name>
    <dbReference type="NCBI Taxonomy" id="333673"/>
    <lineage>
        <taxon>Eukaryota</taxon>
        <taxon>Metazoa</taxon>
        <taxon>Chordata</taxon>
        <taxon>Craniata</taxon>
        <taxon>Vertebrata</taxon>
        <taxon>Euteleostomi</taxon>
        <taxon>Archelosauria</taxon>
        <taxon>Archosauria</taxon>
        <taxon>Dinosauria</taxon>
        <taxon>Saurischia</taxon>
        <taxon>Theropoda</taxon>
        <taxon>Coelurosauria</taxon>
        <taxon>Aves</taxon>
        <taxon>Neognathae</taxon>
        <taxon>Neoaves</taxon>
        <taxon>Telluraves</taxon>
        <taxon>Australaves</taxon>
        <taxon>Passeriformes</taxon>
        <taxon>Sylvioidea</taxon>
        <taxon>Hirundinidae</taxon>
        <taxon>Hirundo</taxon>
    </lineage>
</organism>
<dbReference type="Proteomes" id="UP000269221">
    <property type="component" value="Unassembled WGS sequence"/>
</dbReference>